<evidence type="ECO:0000313" key="1">
    <source>
        <dbReference type="EMBL" id="KAB7334503.1"/>
    </source>
</evidence>
<gene>
    <name evidence="3" type="ORF">GBB40_09245</name>
    <name evidence="2" type="ORF">GBB63_10695</name>
    <name evidence="1" type="ORF">GBB73_10810</name>
</gene>
<evidence type="ECO:0000313" key="4">
    <source>
        <dbReference type="Proteomes" id="UP000430971"/>
    </source>
</evidence>
<evidence type="ECO:0000313" key="5">
    <source>
        <dbReference type="Proteomes" id="UP000460881"/>
    </source>
</evidence>
<dbReference type="Proteomes" id="UP000460881">
    <property type="component" value="Unassembled WGS sequence"/>
</dbReference>
<evidence type="ECO:0000313" key="3">
    <source>
        <dbReference type="EMBL" id="KAB7393799.1"/>
    </source>
</evidence>
<dbReference type="Proteomes" id="UP000468842">
    <property type="component" value="Unassembled WGS sequence"/>
</dbReference>
<reference evidence="4 5" key="1">
    <citation type="journal article" date="2019" name="Nat. Med.">
        <title>A library of human gut bacterial isolates paired with longitudinal multiomics data enables mechanistic microbiome research.</title>
        <authorList>
            <person name="Poyet M."/>
            <person name="Groussin M."/>
            <person name="Gibbons S.M."/>
            <person name="Avila-Pacheco J."/>
            <person name="Jiang X."/>
            <person name="Kearney S.M."/>
            <person name="Perrotta A.R."/>
            <person name="Berdy B."/>
            <person name="Zhao S."/>
            <person name="Lieberman T.D."/>
            <person name="Swanson P.K."/>
            <person name="Smith M."/>
            <person name="Roesemann S."/>
            <person name="Alexander J.E."/>
            <person name="Rich S.A."/>
            <person name="Livny J."/>
            <person name="Vlamakis H."/>
            <person name="Clish C."/>
            <person name="Bullock K."/>
            <person name="Deik A."/>
            <person name="Scott J."/>
            <person name="Pierce K.A."/>
            <person name="Xavier R.J."/>
            <person name="Alm E.J."/>
        </authorList>
    </citation>
    <scope>NUCLEOTIDE SEQUENCE [LARGE SCALE GENOMIC DNA]</scope>
    <source>
        <strain evidence="3 6">BIOML-A37</strain>
        <strain evidence="2 5">BIOML-A55</strain>
        <strain evidence="1 4">BIOML-A65</strain>
    </source>
</reference>
<evidence type="ECO:0000313" key="2">
    <source>
        <dbReference type="EMBL" id="KAB7356811.1"/>
    </source>
</evidence>
<organism evidence="1 4">
    <name type="scientific">Bifidobacterium longum</name>
    <dbReference type="NCBI Taxonomy" id="216816"/>
    <lineage>
        <taxon>Bacteria</taxon>
        <taxon>Bacillati</taxon>
        <taxon>Actinomycetota</taxon>
        <taxon>Actinomycetes</taxon>
        <taxon>Bifidobacteriales</taxon>
        <taxon>Bifidobacteriaceae</taxon>
        <taxon>Bifidobacterium</taxon>
    </lineage>
</organism>
<accession>A0A6I1DJ47</accession>
<sequence>MNWDLMGWAQKRADALAERAAVNQSQPINHDDMYEGAPAWAVEKKHNLAESPNYQSGTYWFGPEALFIGYPQTGKAATIPFNPGIASYPLLPAAAGKGTDITSPK</sequence>
<dbReference type="EMBL" id="WDRC01000037">
    <property type="protein sequence ID" value="KAB7356811.1"/>
    <property type="molecule type" value="Genomic_DNA"/>
</dbReference>
<dbReference type="Proteomes" id="UP000430971">
    <property type="component" value="Unassembled WGS sequence"/>
</dbReference>
<proteinExistence type="predicted"/>
<dbReference type="RefSeq" id="WP_065443294.1">
    <property type="nucleotide sequence ID" value="NZ_JADNAG010000004.1"/>
</dbReference>
<name>A0A6I1DJ47_BIFLN</name>
<dbReference type="EMBL" id="WDQK01000024">
    <property type="protein sequence ID" value="KAB7393799.1"/>
    <property type="molecule type" value="Genomic_DNA"/>
</dbReference>
<dbReference type="EMBL" id="WDRM01000037">
    <property type="protein sequence ID" value="KAB7334503.1"/>
    <property type="molecule type" value="Genomic_DNA"/>
</dbReference>
<comment type="caution">
    <text evidence="1">The sequence shown here is derived from an EMBL/GenBank/DDBJ whole genome shotgun (WGS) entry which is preliminary data.</text>
</comment>
<protein>
    <submittedName>
        <fullName evidence="1">Uncharacterized protein</fullName>
    </submittedName>
</protein>
<evidence type="ECO:0000313" key="6">
    <source>
        <dbReference type="Proteomes" id="UP000468842"/>
    </source>
</evidence>
<dbReference type="AlphaFoldDB" id="A0A6I1DJ47"/>